<comment type="caution">
    <text evidence="3">The sequence shown here is derived from an EMBL/GenBank/DDBJ whole genome shotgun (WGS) entry which is preliminary data.</text>
</comment>
<feature type="transmembrane region" description="Helical" evidence="1">
    <location>
        <begin position="63"/>
        <end position="84"/>
    </location>
</feature>
<dbReference type="AlphaFoldDB" id="A0A0R1P799"/>
<keyword evidence="1" id="KW-0812">Transmembrane</keyword>
<sequence>MEMVSIHNNKNNLREVKTYKFIALQTKPLIATISLASMIYYFFRNVSKVTLNFLGIDYKIPMHPWFIRLFLSLILSYYAIRIIFKILGKERLLLPNMYYLVPSFIIKLAAAIGYCHKGSAANIPTWQYIDYLYNNWARLSIDIPEVIDASKDTSIKVSEIKSDAEDDKILSIIISDTYPINLNTLPSTVKKHSYVVLQTMINGKVNLGRRAYNPELVKIFIDQVNKSKENGITTIQLLSNTNPKHINEIMREVFCNAGRSHIKHLVVYENPRENNYDFTKPHNIF</sequence>
<dbReference type="Proteomes" id="UP000050901">
    <property type="component" value="Unassembled WGS sequence"/>
</dbReference>
<evidence type="ECO:0000313" key="3">
    <source>
        <dbReference type="EMBL" id="KRL24296.1"/>
    </source>
</evidence>
<evidence type="ECO:0000313" key="4">
    <source>
        <dbReference type="Proteomes" id="UP000050901"/>
    </source>
</evidence>
<dbReference type="Pfam" id="PF18179">
    <property type="entry name" value="SUa-2TM"/>
    <property type="match status" value="1"/>
</dbReference>
<name>A0A0R1P799_LIMMU</name>
<evidence type="ECO:0000259" key="2">
    <source>
        <dbReference type="Pfam" id="PF18179"/>
    </source>
</evidence>
<feature type="domain" description="SMODS/Ubiquitin system-associated 2TM effector" evidence="2">
    <location>
        <begin position="71"/>
        <end position="284"/>
    </location>
</feature>
<organism evidence="3 4">
    <name type="scientific">Limosilactobacillus mucosae DSM 13345</name>
    <dbReference type="NCBI Taxonomy" id="1423771"/>
    <lineage>
        <taxon>Bacteria</taxon>
        <taxon>Bacillati</taxon>
        <taxon>Bacillota</taxon>
        <taxon>Bacilli</taxon>
        <taxon>Lactobacillales</taxon>
        <taxon>Lactobacillaceae</taxon>
        <taxon>Limosilactobacillus</taxon>
    </lineage>
</organism>
<feature type="transmembrane region" description="Helical" evidence="1">
    <location>
        <begin position="96"/>
        <end position="114"/>
    </location>
</feature>
<dbReference type="InterPro" id="IPR041502">
    <property type="entry name" value="SUa-2TM"/>
</dbReference>
<keyword evidence="1" id="KW-1133">Transmembrane helix</keyword>
<evidence type="ECO:0000256" key="1">
    <source>
        <dbReference type="SAM" id="Phobius"/>
    </source>
</evidence>
<dbReference type="PATRIC" id="fig|1423771.3.peg.843"/>
<feature type="transmembrane region" description="Helical" evidence="1">
    <location>
        <begin position="21"/>
        <end position="43"/>
    </location>
</feature>
<keyword evidence="1" id="KW-0472">Membrane</keyword>
<proteinExistence type="predicted"/>
<dbReference type="RefSeq" id="WP_155519166.1">
    <property type="nucleotide sequence ID" value="NZ_AZEQ01000019.1"/>
</dbReference>
<reference evidence="3 4" key="1">
    <citation type="journal article" date="2015" name="Genome Announc.">
        <title>Expanding the biotechnology potential of lactobacilli through comparative genomics of 213 strains and associated genera.</title>
        <authorList>
            <person name="Sun Z."/>
            <person name="Harris H.M."/>
            <person name="McCann A."/>
            <person name="Guo C."/>
            <person name="Argimon S."/>
            <person name="Zhang W."/>
            <person name="Yang X."/>
            <person name="Jeffery I.B."/>
            <person name="Cooney J.C."/>
            <person name="Kagawa T.F."/>
            <person name="Liu W."/>
            <person name="Song Y."/>
            <person name="Salvetti E."/>
            <person name="Wrobel A."/>
            <person name="Rasinkangas P."/>
            <person name="Parkhill J."/>
            <person name="Rea M.C."/>
            <person name="O'Sullivan O."/>
            <person name="Ritari J."/>
            <person name="Douillard F.P."/>
            <person name="Paul Ross R."/>
            <person name="Yang R."/>
            <person name="Briner A.E."/>
            <person name="Felis G.E."/>
            <person name="de Vos W.M."/>
            <person name="Barrangou R."/>
            <person name="Klaenhammer T.R."/>
            <person name="Caufield P.W."/>
            <person name="Cui Y."/>
            <person name="Zhang H."/>
            <person name="O'Toole P.W."/>
        </authorList>
    </citation>
    <scope>NUCLEOTIDE SEQUENCE [LARGE SCALE GENOMIC DNA]</scope>
    <source>
        <strain evidence="3 4">DSM 13345</strain>
    </source>
</reference>
<gene>
    <name evidence="3" type="ORF">FC47_GL000837</name>
</gene>
<dbReference type="EMBL" id="AZEQ01000019">
    <property type="protein sequence ID" value="KRL24296.1"/>
    <property type="molecule type" value="Genomic_DNA"/>
</dbReference>
<protein>
    <recommendedName>
        <fullName evidence="2">SMODS/Ubiquitin system-associated 2TM effector domain-containing protein</fullName>
    </recommendedName>
</protein>
<accession>A0A0R1P799</accession>